<dbReference type="Proteomes" id="UP000634660">
    <property type="component" value="Unassembled WGS sequence"/>
</dbReference>
<dbReference type="Gene3D" id="3.40.30.10">
    <property type="entry name" value="Glutaredoxin"/>
    <property type="match status" value="1"/>
</dbReference>
<reference evidence="9 10" key="2">
    <citation type="submission" date="2017-09" db="EMBL/GenBank/DDBJ databases">
        <authorList>
            <person name="Lee N."/>
            <person name="Cho B.-K."/>
        </authorList>
    </citation>
    <scope>NUCLEOTIDE SEQUENCE [LARGE SCALE GENOMIC DNA]</scope>
    <source>
        <strain evidence="9 10">ATCC 27467</strain>
    </source>
</reference>
<evidence type="ECO:0000259" key="7">
    <source>
        <dbReference type="Pfam" id="PF13462"/>
    </source>
</evidence>
<dbReference type="OrthoDB" id="4135024at2"/>
<dbReference type="KEGG" id="ssub:CP968_14585"/>
<evidence type="ECO:0000256" key="5">
    <source>
        <dbReference type="ARBA" id="ARBA00023284"/>
    </source>
</evidence>
<keyword evidence="10" id="KW-1185">Reference proteome</keyword>
<feature type="compositionally biased region" description="Gly residues" evidence="6">
    <location>
        <begin position="59"/>
        <end position="70"/>
    </location>
</feature>
<protein>
    <recommendedName>
        <fullName evidence="7">Thioredoxin-like fold domain-containing protein</fullName>
    </recommendedName>
</protein>
<comment type="similarity">
    <text evidence="1">Belongs to the thioredoxin family. DsbA subfamily.</text>
</comment>
<accession>A0A5P2UJE2</accession>
<dbReference type="Pfam" id="PF13462">
    <property type="entry name" value="Thioredoxin_4"/>
    <property type="match status" value="1"/>
</dbReference>
<dbReference type="PANTHER" id="PTHR13887:SF14">
    <property type="entry name" value="DISULFIDE BOND FORMATION PROTEIN D"/>
    <property type="match status" value="1"/>
</dbReference>
<evidence type="ECO:0000313" key="9">
    <source>
        <dbReference type="EMBL" id="QEU79383.1"/>
    </source>
</evidence>
<gene>
    <name evidence="9" type="ORF">CP968_14585</name>
    <name evidence="8" type="ORF">GCM10010371_12180</name>
</gene>
<evidence type="ECO:0000313" key="10">
    <source>
        <dbReference type="Proteomes" id="UP000326831"/>
    </source>
</evidence>
<evidence type="ECO:0000313" key="8">
    <source>
        <dbReference type="EMBL" id="GGZ54171.1"/>
    </source>
</evidence>
<dbReference type="EMBL" id="BMVX01000003">
    <property type="protein sequence ID" value="GGZ54171.1"/>
    <property type="molecule type" value="Genomic_DNA"/>
</dbReference>
<dbReference type="InterPro" id="IPR036249">
    <property type="entry name" value="Thioredoxin-like_sf"/>
</dbReference>
<keyword evidence="2" id="KW-0732">Signal</keyword>
<reference evidence="8" key="1">
    <citation type="journal article" date="2014" name="Int. J. Syst. Evol. Microbiol.">
        <title>Complete genome sequence of Corynebacterium casei LMG S-19264T (=DSM 44701T), isolated from a smear-ripened cheese.</title>
        <authorList>
            <consortium name="US DOE Joint Genome Institute (JGI-PGF)"/>
            <person name="Walter F."/>
            <person name="Albersmeier A."/>
            <person name="Kalinowski J."/>
            <person name="Ruckert C."/>
        </authorList>
    </citation>
    <scope>NUCLEOTIDE SEQUENCE</scope>
    <source>
        <strain evidence="8">JCM 4834</strain>
    </source>
</reference>
<name>A0A5P2UJE2_9ACTN</name>
<dbReference type="GO" id="GO:0016491">
    <property type="term" value="F:oxidoreductase activity"/>
    <property type="evidence" value="ECO:0007669"/>
    <property type="project" value="UniProtKB-KW"/>
</dbReference>
<sequence>MATSSTKDRRRAARERLRARREARARRAGSRGRLLLGGAVAAVLAFAAGIGVHAAASSGPGGSSPDGPAGGPFVQPAHTTGRDGIVIPYGRADARHTLTVWVDARCPFCAGFEQGLGATVKEQADAGEYRVEYRFATFLDTSLGGGQGSRRALNALGAAVNEGPEKFVEYLRVLFANHPAQETEDRFGATATLLELADGVPGLRTPAFNRAVKELTYMPWVEKVGQAFYDENVNGTPSVFVDGRRITVNSGRGIESITPDAFRALVTENRRP</sequence>
<dbReference type="AlphaFoldDB" id="A0A5P2UJE2"/>
<feature type="region of interest" description="Disordered" evidence="6">
    <location>
        <begin position="1"/>
        <end position="24"/>
    </location>
</feature>
<dbReference type="PANTHER" id="PTHR13887">
    <property type="entry name" value="GLUTATHIONE S-TRANSFERASE KAPPA"/>
    <property type="match status" value="1"/>
</dbReference>
<reference evidence="8" key="3">
    <citation type="submission" date="2020-09" db="EMBL/GenBank/DDBJ databases">
        <authorList>
            <person name="Sun Q."/>
            <person name="Ohkuma M."/>
        </authorList>
    </citation>
    <scope>NUCLEOTIDE SEQUENCE</scope>
    <source>
        <strain evidence="8">JCM 4834</strain>
    </source>
</reference>
<dbReference type="Proteomes" id="UP000326831">
    <property type="component" value="Chromosome"/>
</dbReference>
<proteinExistence type="inferred from homology"/>
<feature type="region of interest" description="Disordered" evidence="6">
    <location>
        <begin position="55"/>
        <end position="77"/>
    </location>
</feature>
<evidence type="ECO:0000256" key="4">
    <source>
        <dbReference type="ARBA" id="ARBA00023157"/>
    </source>
</evidence>
<dbReference type="SUPFAM" id="SSF52833">
    <property type="entry name" value="Thioredoxin-like"/>
    <property type="match status" value="1"/>
</dbReference>
<evidence type="ECO:0000256" key="6">
    <source>
        <dbReference type="SAM" id="MobiDB-lite"/>
    </source>
</evidence>
<dbReference type="RefSeq" id="WP_150518409.1">
    <property type="nucleotide sequence ID" value="NZ_BMVX01000003.1"/>
</dbReference>
<keyword evidence="3" id="KW-0560">Oxidoreductase</keyword>
<dbReference type="EMBL" id="CP023701">
    <property type="protein sequence ID" value="QEU79383.1"/>
    <property type="molecule type" value="Genomic_DNA"/>
</dbReference>
<keyword evidence="5" id="KW-0676">Redox-active center</keyword>
<evidence type="ECO:0000256" key="2">
    <source>
        <dbReference type="ARBA" id="ARBA00022729"/>
    </source>
</evidence>
<evidence type="ECO:0000256" key="3">
    <source>
        <dbReference type="ARBA" id="ARBA00023002"/>
    </source>
</evidence>
<evidence type="ECO:0000256" key="1">
    <source>
        <dbReference type="ARBA" id="ARBA00005791"/>
    </source>
</evidence>
<keyword evidence="4" id="KW-1015">Disulfide bond</keyword>
<dbReference type="InterPro" id="IPR012336">
    <property type="entry name" value="Thioredoxin-like_fold"/>
</dbReference>
<feature type="domain" description="Thioredoxin-like fold" evidence="7">
    <location>
        <begin position="89"/>
        <end position="266"/>
    </location>
</feature>
<organism evidence="9 10">
    <name type="scientific">Streptomyces subrutilus</name>
    <dbReference type="NCBI Taxonomy" id="36818"/>
    <lineage>
        <taxon>Bacteria</taxon>
        <taxon>Bacillati</taxon>
        <taxon>Actinomycetota</taxon>
        <taxon>Actinomycetes</taxon>
        <taxon>Kitasatosporales</taxon>
        <taxon>Streptomycetaceae</taxon>
        <taxon>Streptomyces</taxon>
    </lineage>
</organism>